<keyword evidence="2" id="KW-0812">Transmembrane</keyword>
<dbReference type="Proteomes" id="UP000050761">
    <property type="component" value="Unassembled WGS sequence"/>
</dbReference>
<dbReference type="WBParaSite" id="HPBE_0002542701-mRNA-1">
    <property type="protein sequence ID" value="HPBE_0002542701-mRNA-1"/>
    <property type="gene ID" value="HPBE_0002542701"/>
</dbReference>
<evidence type="ECO:0000313" key="4">
    <source>
        <dbReference type="Proteomes" id="UP000050761"/>
    </source>
</evidence>
<protein>
    <submittedName>
        <fullName evidence="5">Flocculation protein FLO11-like</fullName>
    </submittedName>
</protein>
<evidence type="ECO:0000256" key="2">
    <source>
        <dbReference type="SAM" id="Phobius"/>
    </source>
</evidence>
<accession>A0A3P8HYX0</accession>
<feature type="region of interest" description="Disordered" evidence="1">
    <location>
        <begin position="1"/>
        <end position="55"/>
    </location>
</feature>
<accession>A0A183GRV7</accession>
<reference evidence="3 4" key="1">
    <citation type="submission" date="2018-11" db="EMBL/GenBank/DDBJ databases">
        <authorList>
            <consortium name="Pathogen Informatics"/>
        </authorList>
    </citation>
    <scope>NUCLEOTIDE SEQUENCE [LARGE SCALE GENOMIC DNA]</scope>
</reference>
<keyword evidence="2" id="KW-0472">Membrane</keyword>
<feature type="transmembrane region" description="Helical" evidence="2">
    <location>
        <begin position="380"/>
        <end position="401"/>
    </location>
</feature>
<feature type="region of interest" description="Disordered" evidence="1">
    <location>
        <begin position="236"/>
        <end position="283"/>
    </location>
</feature>
<evidence type="ECO:0000313" key="3">
    <source>
        <dbReference type="EMBL" id="VDP51223.1"/>
    </source>
</evidence>
<evidence type="ECO:0000256" key="1">
    <source>
        <dbReference type="SAM" id="MobiDB-lite"/>
    </source>
</evidence>
<feature type="compositionally biased region" description="Basic and acidic residues" evidence="1">
    <location>
        <begin position="15"/>
        <end position="30"/>
    </location>
</feature>
<keyword evidence="4" id="KW-1185">Reference proteome</keyword>
<evidence type="ECO:0000313" key="5">
    <source>
        <dbReference type="WBParaSite" id="HPBE_0002542701-mRNA-1"/>
    </source>
</evidence>
<sequence length="409" mass="42835">MVTTTKPSTFAGDNLMHRKPEFEETREELPTRWQGQAQPPVTNEEEQEPKIVTSRPIHIVSLDESGESDNTTHGGATMGVRITTPSSVATLEFPSLQTEAPHTAIFDEFAFDTVTTAPSTVPAPSYTGTPASTHFTTSALSPTTQKSTTAAAATEFPPMPEESDEVEYDEEEGRAVTKGRPASFGGENISRTETKPAVPEEESTPHEEQAPESATARSLEVGPSATTAAAVALTASAASSTTRLPSTSTERAPAPTAAEAAAPAPTASVASAKTLPPASSGETVTKFSVTNGITTPSAFFASSHTSSPVSSPEVVTTFSATTGTASSSAVPEGPPFEAIPGMFEESGRPTVAHREPTAVGRIAEQMVMRTFLAYSPLNTFPLIIAWCFFFTHAAAAMSIVAHKTLTSDR</sequence>
<gene>
    <name evidence="3" type="ORF">HPBE_LOCUS25426</name>
</gene>
<feature type="compositionally biased region" description="Low complexity" evidence="1">
    <location>
        <begin position="236"/>
        <end position="272"/>
    </location>
</feature>
<organism evidence="4 5">
    <name type="scientific">Heligmosomoides polygyrus</name>
    <name type="common">Parasitic roundworm</name>
    <dbReference type="NCBI Taxonomy" id="6339"/>
    <lineage>
        <taxon>Eukaryota</taxon>
        <taxon>Metazoa</taxon>
        <taxon>Ecdysozoa</taxon>
        <taxon>Nematoda</taxon>
        <taxon>Chromadorea</taxon>
        <taxon>Rhabditida</taxon>
        <taxon>Rhabditina</taxon>
        <taxon>Rhabditomorpha</taxon>
        <taxon>Strongyloidea</taxon>
        <taxon>Heligmosomidae</taxon>
        <taxon>Heligmosomoides</taxon>
    </lineage>
</organism>
<dbReference type="AlphaFoldDB" id="A0A183GRV7"/>
<keyword evidence="2" id="KW-1133">Transmembrane helix</keyword>
<reference evidence="5" key="2">
    <citation type="submission" date="2019-09" db="UniProtKB">
        <authorList>
            <consortium name="WormBaseParasite"/>
        </authorList>
    </citation>
    <scope>IDENTIFICATION</scope>
</reference>
<feature type="compositionally biased region" description="Polar residues" evidence="1">
    <location>
        <begin position="126"/>
        <end position="147"/>
    </location>
</feature>
<name>A0A183GRV7_HELPZ</name>
<dbReference type="EMBL" id="UZAH01037888">
    <property type="protein sequence ID" value="VDP51223.1"/>
    <property type="molecule type" value="Genomic_DNA"/>
</dbReference>
<feature type="compositionally biased region" description="Acidic residues" evidence="1">
    <location>
        <begin position="161"/>
        <end position="172"/>
    </location>
</feature>
<proteinExistence type="predicted"/>
<feature type="region of interest" description="Disordered" evidence="1">
    <location>
        <begin position="122"/>
        <end position="223"/>
    </location>
</feature>